<feature type="binding site" evidence="2">
    <location>
        <begin position="81"/>
        <end position="82"/>
    </location>
    <ligand>
        <name>substrate</name>
    </ligand>
</feature>
<dbReference type="InterPro" id="IPR037152">
    <property type="entry name" value="L-asparaginase_N_sf"/>
</dbReference>
<dbReference type="GO" id="GO:0004067">
    <property type="term" value="F:asparaginase activity"/>
    <property type="evidence" value="ECO:0007669"/>
    <property type="project" value="UniProtKB-UniRule"/>
</dbReference>
<dbReference type="RefSeq" id="WP_142025566.1">
    <property type="nucleotide sequence ID" value="NZ_VFQE01000001.1"/>
</dbReference>
<evidence type="ECO:0000256" key="1">
    <source>
        <dbReference type="PIRSR" id="PIRSR001220-1"/>
    </source>
</evidence>
<evidence type="ECO:0000313" key="5">
    <source>
        <dbReference type="Proteomes" id="UP000319865"/>
    </source>
</evidence>
<dbReference type="Pfam" id="PF00710">
    <property type="entry name" value="Asparaginase"/>
    <property type="match status" value="1"/>
</dbReference>
<dbReference type="InterPro" id="IPR027474">
    <property type="entry name" value="L-asparaginase_N"/>
</dbReference>
<dbReference type="OrthoDB" id="9788068at2"/>
<comment type="caution">
    <text evidence="4">The sequence shown here is derived from an EMBL/GenBank/DDBJ whole genome shotgun (WGS) entry which is preliminary data.</text>
</comment>
<dbReference type="EMBL" id="VFQE01000001">
    <property type="protein sequence ID" value="TQN43005.1"/>
    <property type="molecule type" value="Genomic_DNA"/>
</dbReference>
<gene>
    <name evidence="4" type="ORF">FHU33_2425</name>
</gene>
<feature type="domain" description="L-asparaginase N-terminal" evidence="3">
    <location>
        <begin position="2"/>
        <end position="148"/>
    </location>
</feature>
<protein>
    <submittedName>
        <fullName evidence="4">L-asparaginase</fullName>
    </submittedName>
</protein>
<dbReference type="PRINTS" id="PR00139">
    <property type="entry name" value="ASNGLNASE"/>
</dbReference>
<dbReference type="PIRSF" id="PIRSF500176">
    <property type="entry name" value="L_ASNase"/>
    <property type="match status" value="1"/>
</dbReference>
<proteinExistence type="predicted"/>
<accession>A0A543PG10</accession>
<evidence type="ECO:0000256" key="2">
    <source>
        <dbReference type="PIRSR" id="PIRSR001220-2"/>
    </source>
</evidence>
<dbReference type="InterPro" id="IPR036152">
    <property type="entry name" value="Asp/glu_Ase-like_sf"/>
</dbReference>
<name>A0A543PG10_9ACTN</name>
<dbReference type="SUPFAM" id="SSF53774">
    <property type="entry name" value="Glutaminase/Asparaginase"/>
    <property type="match status" value="1"/>
</dbReference>
<feature type="binding site" evidence="2">
    <location>
        <position position="52"/>
    </location>
    <ligand>
        <name>substrate</name>
    </ligand>
</feature>
<feature type="active site" description="O-isoaspartyl threonine intermediate" evidence="1">
    <location>
        <position position="11"/>
    </location>
</feature>
<dbReference type="AlphaFoldDB" id="A0A543PG10"/>
<dbReference type="PROSITE" id="PS51732">
    <property type="entry name" value="ASN_GLN_ASE_3"/>
    <property type="match status" value="1"/>
</dbReference>
<reference evidence="4 5" key="1">
    <citation type="submission" date="2019-06" db="EMBL/GenBank/DDBJ databases">
        <title>Sequencing the genomes of 1000 actinobacteria strains.</title>
        <authorList>
            <person name="Klenk H.-P."/>
        </authorList>
    </citation>
    <scope>NUCLEOTIDE SEQUENCE [LARGE SCALE GENOMIC DNA]</scope>
    <source>
        <strain evidence="4 5">DSM 46837</strain>
    </source>
</reference>
<dbReference type="Gene3D" id="3.40.50.1170">
    <property type="entry name" value="L-asparaginase, N-terminal domain"/>
    <property type="match status" value="1"/>
</dbReference>
<dbReference type="Proteomes" id="UP000319865">
    <property type="component" value="Unassembled WGS sequence"/>
</dbReference>
<sequence>MRLHVITTGGTIDVEYSLQGTMVTGPPMIGTLLQRIRTDLEVTIDSVCRKDSRDLDDDDRDLIRHRAETSDTEHVLITHGTDSMTTTAAHLQGVHGKVVVLTGAMQPARMIDSDASFNVGLAVGALQLLPAGIFIAMSGRVFPAGTTIKDCRRGLFIADDGDAP</sequence>
<evidence type="ECO:0000259" key="3">
    <source>
        <dbReference type="Pfam" id="PF00710"/>
    </source>
</evidence>
<keyword evidence="5" id="KW-1185">Reference proteome</keyword>
<dbReference type="PIRSF" id="PIRSF001220">
    <property type="entry name" value="L-ASNase_gatD"/>
    <property type="match status" value="1"/>
</dbReference>
<evidence type="ECO:0000313" key="4">
    <source>
        <dbReference type="EMBL" id="TQN43005.1"/>
    </source>
</evidence>
<dbReference type="InterPro" id="IPR006034">
    <property type="entry name" value="Asparaginase/glutaminase-like"/>
</dbReference>
<organism evidence="4 5">
    <name type="scientific">Blastococcus colisei</name>
    <dbReference type="NCBI Taxonomy" id="1564162"/>
    <lineage>
        <taxon>Bacteria</taxon>
        <taxon>Bacillati</taxon>
        <taxon>Actinomycetota</taxon>
        <taxon>Actinomycetes</taxon>
        <taxon>Geodermatophilales</taxon>
        <taxon>Geodermatophilaceae</taxon>
        <taxon>Blastococcus</taxon>
    </lineage>
</organism>